<gene>
    <name evidence="10" type="ORF">OKIOD_LOCUS15862</name>
</gene>
<protein>
    <submittedName>
        <fullName evidence="10">Oidioi.mRNA.OKI2018_I69.chr2.g7097.t1.cds</fullName>
    </submittedName>
</protein>
<evidence type="ECO:0000256" key="3">
    <source>
        <dbReference type="ARBA" id="ARBA00022679"/>
    </source>
</evidence>
<evidence type="ECO:0000256" key="5">
    <source>
        <dbReference type="ARBA" id="ARBA00022968"/>
    </source>
</evidence>
<dbReference type="EMBL" id="OU015567">
    <property type="protein sequence ID" value="CAG5112934.1"/>
    <property type="molecule type" value="Genomic_DNA"/>
</dbReference>
<keyword evidence="6" id="KW-1133">Transmembrane helix</keyword>
<reference evidence="10 11" key="1">
    <citation type="submission" date="2021-04" db="EMBL/GenBank/DDBJ databases">
        <authorList>
            <person name="Bliznina A."/>
        </authorList>
    </citation>
    <scope>NUCLEOTIDE SEQUENCE [LARGE SCALE GENOMIC DNA]</scope>
</reference>
<keyword evidence="7" id="KW-0333">Golgi apparatus</keyword>
<keyword evidence="9" id="KW-0325">Glycoprotein</keyword>
<accession>A0ABN7T5Q2</accession>
<evidence type="ECO:0000256" key="4">
    <source>
        <dbReference type="ARBA" id="ARBA00022692"/>
    </source>
</evidence>
<dbReference type="PANTHER" id="PTHR14647:SF87">
    <property type="entry name" value="PUTATIVE-RELATED"/>
    <property type="match status" value="1"/>
</dbReference>
<evidence type="ECO:0000313" key="10">
    <source>
        <dbReference type="EMBL" id="CAG5112934.1"/>
    </source>
</evidence>
<evidence type="ECO:0000256" key="2">
    <source>
        <dbReference type="ARBA" id="ARBA00008124"/>
    </source>
</evidence>
<evidence type="ECO:0000313" key="11">
    <source>
        <dbReference type="Proteomes" id="UP001158576"/>
    </source>
</evidence>
<proteinExistence type="inferred from homology"/>
<sequence length="456" mass="53119">MTSQEDIKGWLRNHKIIISLVFLIIISLIGRASREPPSETTENRKSALYHEFKGIPLTADLDLWKNECQPQDGIIFLKKHKTASTTFKDIVDKWLHIIGAFSKMEKPQMGVQGGCFPAKFNELCWGNSKRNDPVLAMEYHFRWNMDYLPPILDPNRAKVKTFTTVREPLATFRSTYNYFYKNSNNCEWACWGFPYNLLFSKVNKYANGKPNQTIEEFLDILPNTYDASIPFAYRSFELGMDFDRINDMEYVKESLARLDKQFDLVLITEHFWEGIVLMKHMLCAEYEHLYQESTNVRKYEIEPLNAERQATFEEFHKTDTLMYDYFNASLHRKIEAFGHEKMKEEIQKAKDTFTSCAEGIIDCSAKNLLLKRKPAETEIVEYPKMKLSEFLDITEQGHGACTNPGHPFTNAKMLYETGSWNYLHMSGGLCGVKQLLSTELDTKVPLTDEFKKKYEK</sequence>
<dbReference type="Pfam" id="PF06990">
    <property type="entry name" value="Gal-3-0_sulfotr"/>
    <property type="match status" value="1"/>
</dbReference>
<dbReference type="Proteomes" id="UP001158576">
    <property type="component" value="Chromosome 2"/>
</dbReference>
<comment type="similarity">
    <text evidence="2">Belongs to the galactose-3-O-sulfotransferase family.</text>
</comment>
<evidence type="ECO:0000256" key="8">
    <source>
        <dbReference type="ARBA" id="ARBA00023136"/>
    </source>
</evidence>
<keyword evidence="3" id="KW-0808">Transferase</keyword>
<evidence type="ECO:0000256" key="6">
    <source>
        <dbReference type="ARBA" id="ARBA00022989"/>
    </source>
</evidence>
<comment type="subcellular location">
    <subcellularLocation>
        <location evidence="1">Golgi apparatus membrane</location>
        <topology evidence="1">Single-pass type II membrane protein</topology>
    </subcellularLocation>
</comment>
<name>A0ABN7T5Q2_OIKDI</name>
<keyword evidence="8" id="KW-0472">Membrane</keyword>
<keyword evidence="5" id="KW-0735">Signal-anchor</keyword>
<evidence type="ECO:0000256" key="9">
    <source>
        <dbReference type="ARBA" id="ARBA00023180"/>
    </source>
</evidence>
<dbReference type="PANTHER" id="PTHR14647">
    <property type="entry name" value="GALACTOSE-3-O-SULFOTRANSFERASE"/>
    <property type="match status" value="1"/>
</dbReference>
<organism evidence="10 11">
    <name type="scientific">Oikopleura dioica</name>
    <name type="common">Tunicate</name>
    <dbReference type="NCBI Taxonomy" id="34765"/>
    <lineage>
        <taxon>Eukaryota</taxon>
        <taxon>Metazoa</taxon>
        <taxon>Chordata</taxon>
        <taxon>Tunicata</taxon>
        <taxon>Appendicularia</taxon>
        <taxon>Copelata</taxon>
        <taxon>Oikopleuridae</taxon>
        <taxon>Oikopleura</taxon>
    </lineage>
</organism>
<evidence type="ECO:0000256" key="7">
    <source>
        <dbReference type="ARBA" id="ARBA00023034"/>
    </source>
</evidence>
<dbReference type="InterPro" id="IPR027417">
    <property type="entry name" value="P-loop_NTPase"/>
</dbReference>
<dbReference type="InterPro" id="IPR009729">
    <property type="entry name" value="Gal-3-0_sulfotransfrase"/>
</dbReference>
<evidence type="ECO:0000256" key="1">
    <source>
        <dbReference type="ARBA" id="ARBA00004323"/>
    </source>
</evidence>
<keyword evidence="11" id="KW-1185">Reference proteome</keyword>
<keyword evidence="4" id="KW-0812">Transmembrane</keyword>
<dbReference type="Gene3D" id="3.40.50.300">
    <property type="entry name" value="P-loop containing nucleotide triphosphate hydrolases"/>
    <property type="match status" value="1"/>
</dbReference>